<dbReference type="AlphaFoldDB" id="A0A921URN8"/>
<evidence type="ECO:0000256" key="6">
    <source>
        <dbReference type="SAM" id="Phobius"/>
    </source>
</evidence>
<comment type="subcellular location">
    <subcellularLocation>
        <location evidence="1">Membrane</location>
        <topology evidence="1">Multi-pass membrane protein</topology>
    </subcellularLocation>
</comment>
<gene>
    <name evidence="7" type="ORF">BDA96_02G048400</name>
</gene>
<dbReference type="InterPro" id="IPR005829">
    <property type="entry name" value="Sugar_transporter_CS"/>
</dbReference>
<keyword evidence="3 6" id="KW-1133">Transmembrane helix</keyword>
<feature type="transmembrane region" description="Helical" evidence="6">
    <location>
        <begin position="102"/>
        <end position="122"/>
    </location>
</feature>
<dbReference type="PROSITE" id="PS00217">
    <property type="entry name" value="SUGAR_TRANSPORT_2"/>
    <property type="match status" value="1"/>
</dbReference>
<reference evidence="7" key="1">
    <citation type="journal article" date="2019" name="BMC Genomics">
        <title>A new reference genome for Sorghum bicolor reveals high levels of sequence similarity between sweet and grain genotypes: implications for the genetics of sugar metabolism.</title>
        <authorList>
            <person name="Cooper E.A."/>
            <person name="Brenton Z.W."/>
            <person name="Flinn B.S."/>
            <person name="Jenkins J."/>
            <person name="Shu S."/>
            <person name="Flowers D."/>
            <person name="Luo F."/>
            <person name="Wang Y."/>
            <person name="Xia P."/>
            <person name="Barry K."/>
            <person name="Daum C."/>
            <person name="Lipzen A."/>
            <person name="Yoshinaga Y."/>
            <person name="Schmutz J."/>
            <person name="Saski C."/>
            <person name="Vermerris W."/>
            <person name="Kresovich S."/>
        </authorList>
    </citation>
    <scope>NUCLEOTIDE SEQUENCE</scope>
</reference>
<dbReference type="Gene3D" id="1.20.1250.20">
    <property type="entry name" value="MFS general substrate transporter like domains"/>
    <property type="match status" value="1"/>
</dbReference>
<evidence type="ECO:0000256" key="1">
    <source>
        <dbReference type="ARBA" id="ARBA00004141"/>
    </source>
</evidence>
<feature type="transmembrane region" description="Helical" evidence="6">
    <location>
        <begin position="192"/>
        <end position="210"/>
    </location>
</feature>
<evidence type="ECO:0000256" key="4">
    <source>
        <dbReference type="ARBA" id="ARBA00023136"/>
    </source>
</evidence>
<dbReference type="GO" id="GO:0016020">
    <property type="term" value="C:membrane"/>
    <property type="evidence" value="ECO:0007669"/>
    <property type="project" value="UniProtKB-SubCell"/>
</dbReference>
<feature type="transmembrane region" description="Helical" evidence="6">
    <location>
        <begin position="128"/>
        <end position="151"/>
    </location>
</feature>
<comment type="caution">
    <text evidence="7">The sequence shown here is derived from an EMBL/GenBank/DDBJ whole genome shotgun (WGS) entry which is preliminary data.</text>
</comment>
<evidence type="ECO:0000256" key="5">
    <source>
        <dbReference type="SAM" id="MobiDB-lite"/>
    </source>
</evidence>
<evidence type="ECO:0000256" key="2">
    <source>
        <dbReference type="ARBA" id="ARBA00022692"/>
    </source>
</evidence>
<dbReference type="EMBL" id="CM027681">
    <property type="protein sequence ID" value="KAG0541794.1"/>
    <property type="molecule type" value="Genomic_DNA"/>
</dbReference>
<proteinExistence type="predicted"/>
<sequence>MSESEAAPISPIRDASPSPHRVRNSPGITRSTEVNTESVGGDSDDGSSNNHEVERIRRSRATTKRDRSSFRTPRGRRLYRRVGLRRTLMPVPNKDTWDKESFLYTCVLVLLVGLVAYLSTVLDGWSPYLRVVFIVIFGAATGLACVGAMALISETPDPSTRHFAHIVSRMAFIVGSLAIEAAVFYLLGEVGFIAWLVVAAVTVLGMTYIWRKWSPESFAALVSSPGSVYSRVVDYFR</sequence>
<dbReference type="GO" id="GO:0022857">
    <property type="term" value="F:transmembrane transporter activity"/>
    <property type="evidence" value="ECO:0007669"/>
    <property type="project" value="InterPro"/>
</dbReference>
<organism evidence="7 8">
    <name type="scientific">Sorghum bicolor</name>
    <name type="common">Sorghum</name>
    <name type="synonym">Sorghum vulgare</name>
    <dbReference type="NCBI Taxonomy" id="4558"/>
    <lineage>
        <taxon>Eukaryota</taxon>
        <taxon>Viridiplantae</taxon>
        <taxon>Streptophyta</taxon>
        <taxon>Embryophyta</taxon>
        <taxon>Tracheophyta</taxon>
        <taxon>Spermatophyta</taxon>
        <taxon>Magnoliopsida</taxon>
        <taxon>Liliopsida</taxon>
        <taxon>Poales</taxon>
        <taxon>Poaceae</taxon>
        <taxon>PACMAD clade</taxon>
        <taxon>Panicoideae</taxon>
        <taxon>Andropogonodae</taxon>
        <taxon>Andropogoneae</taxon>
        <taxon>Sorghinae</taxon>
        <taxon>Sorghum</taxon>
    </lineage>
</organism>
<dbReference type="SUPFAM" id="SSF103473">
    <property type="entry name" value="MFS general substrate transporter"/>
    <property type="match status" value="1"/>
</dbReference>
<keyword evidence="4 6" id="KW-0472">Membrane</keyword>
<dbReference type="InterPro" id="IPR036259">
    <property type="entry name" value="MFS_trans_sf"/>
</dbReference>
<protein>
    <submittedName>
        <fullName evidence="7">Uncharacterized protein</fullName>
    </submittedName>
</protein>
<reference evidence="7" key="2">
    <citation type="submission" date="2020-10" db="EMBL/GenBank/DDBJ databases">
        <authorList>
            <person name="Cooper E.A."/>
            <person name="Brenton Z.W."/>
            <person name="Flinn B.S."/>
            <person name="Jenkins J."/>
            <person name="Shu S."/>
            <person name="Flowers D."/>
            <person name="Luo F."/>
            <person name="Wang Y."/>
            <person name="Xia P."/>
            <person name="Barry K."/>
            <person name="Daum C."/>
            <person name="Lipzen A."/>
            <person name="Yoshinaga Y."/>
            <person name="Schmutz J."/>
            <person name="Saski C."/>
            <person name="Vermerris W."/>
            <person name="Kresovich S."/>
        </authorList>
    </citation>
    <scope>NUCLEOTIDE SEQUENCE</scope>
</reference>
<dbReference type="Proteomes" id="UP000807115">
    <property type="component" value="Chromosome 2"/>
</dbReference>
<name>A0A921URN8_SORBI</name>
<evidence type="ECO:0000313" key="8">
    <source>
        <dbReference type="Proteomes" id="UP000807115"/>
    </source>
</evidence>
<evidence type="ECO:0000256" key="3">
    <source>
        <dbReference type="ARBA" id="ARBA00022989"/>
    </source>
</evidence>
<keyword evidence="2 6" id="KW-0812">Transmembrane</keyword>
<accession>A0A921URN8</accession>
<feature type="compositionally biased region" description="Polar residues" evidence="5">
    <location>
        <begin position="26"/>
        <end position="38"/>
    </location>
</feature>
<feature type="transmembrane region" description="Helical" evidence="6">
    <location>
        <begin position="163"/>
        <end position="186"/>
    </location>
</feature>
<feature type="region of interest" description="Disordered" evidence="5">
    <location>
        <begin position="1"/>
        <end position="72"/>
    </location>
</feature>
<evidence type="ECO:0000313" key="7">
    <source>
        <dbReference type="EMBL" id="KAG0541794.1"/>
    </source>
</evidence>